<reference evidence="2 3" key="1">
    <citation type="submission" date="2024-08" db="EMBL/GenBank/DDBJ databases">
        <title>Two novel Cytobacillus novel species.</title>
        <authorList>
            <person name="Liu G."/>
        </authorList>
    </citation>
    <scope>NUCLEOTIDE SEQUENCE [LARGE SCALE GENOMIC DNA]</scope>
    <source>
        <strain evidence="2 3">FJAT-54145</strain>
    </source>
</reference>
<feature type="transmembrane region" description="Helical" evidence="1">
    <location>
        <begin position="51"/>
        <end position="73"/>
    </location>
</feature>
<dbReference type="Proteomes" id="UP001601059">
    <property type="component" value="Unassembled WGS sequence"/>
</dbReference>
<dbReference type="Pfam" id="PF19700">
    <property type="entry name" value="DUF6198"/>
    <property type="match status" value="1"/>
</dbReference>
<keyword evidence="1" id="KW-0472">Membrane</keyword>
<keyword evidence="1" id="KW-0812">Transmembrane</keyword>
<evidence type="ECO:0000313" key="3">
    <source>
        <dbReference type="Proteomes" id="UP001601059"/>
    </source>
</evidence>
<protein>
    <submittedName>
        <fullName evidence="2">YitT family protein</fullName>
    </submittedName>
</protein>
<dbReference type="RefSeq" id="WP_389363682.1">
    <property type="nucleotide sequence ID" value="NZ_JBIACK010000014.1"/>
</dbReference>
<dbReference type="InterPro" id="IPR038750">
    <property type="entry name" value="YczE/YyaS-like"/>
</dbReference>
<evidence type="ECO:0000313" key="2">
    <source>
        <dbReference type="EMBL" id="MFE8703283.1"/>
    </source>
</evidence>
<feature type="transmembrane region" description="Helical" evidence="1">
    <location>
        <begin position="80"/>
        <end position="102"/>
    </location>
</feature>
<keyword evidence="1" id="KW-1133">Transmembrane helix</keyword>
<gene>
    <name evidence="2" type="ORF">ACFYKX_22130</name>
</gene>
<keyword evidence="3" id="KW-1185">Reference proteome</keyword>
<dbReference type="PANTHER" id="PTHR40078:SF1">
    <property type="entry name" value="INTEGRAL MEMBRANE PROTEIN"/>
    <property type="match status" value="1"/>
</dbReference>
<proteinExistence type="predicted"/>
<feature type="transmembrane region" description="Helical" evidence="1">
    <location>
        <begin position="12"/>
        <end position="31"/>
    </location>
</feature>
<feature type="transmembrane region" description="Helical" evidence="1">
    <location>
        <begin position="108"/>
        <end position="131"/>
    </location>
</feature>
<comment type="caution">
    <text evidence="2">The sequence shown here is derived from an EMBL/GenBank/DDBJ whole genome shotgun (WGS) entry which is preliminary data.</text>
</comment>
<sequence>MTIKKKGQIGPRYFVYFVGLLIMALGIVLLIKADLGATPWDVLHVGFYYQVGLTIGSWSIICGFVILTIAAILSKEFPQLGAFLNMILVGLFIDFYLLIPILQTPDHLFGKLVMFVFGLLLMGYGMGFYLSAQLGAGPRDSLMIAVTSKTGWKVRNVRAGMEVIVLFIGWQLGGPVFWGTILFSLTIGPIVGAALPQCQDFTDEWLKKLGKSKQVILEESKRGASL</sequence>
<dbReference type="PANTHER" id="PTHR40078">
    <property type="entry name" value="INTEGRAL MEMBRANE PROTEIN-RELATED"/>
    <property type="match status" value="1"/>
</dbReference>
<organism evidence="2 3">
    <name type="scientific">Cytobacillus spartinae</name>
    <dbReference type="NCBI Taxonomy" id="3299023"/>
    <lineage>
        <taxon>Bacteria</taxon>
        <taxon>Bacillati</taxon>
        <taxon>Bacillota</taxon>
        <taxon>Bacilli</taxon>
        <taxon>Bacillales</taxon>
        <taxon>Bacillaceae</taxon>
        <taxon>Cytobacillus</taxon>
    </lineage>
</organism>
<name>A0ABW6KK77_9BACI</name>
<dbReference type="EMBL" id="JBIACK010000014">
    <property type="protein sequence ID" value="MFE8703283.1"/>
    <property type="molecule type" value="Genomic_DNA"/>
</dbReference>
<evidence type="ECO:0000256" key="1">
    <source>
        <dbReference type="SAM" id="Phobius"/>
    </source>
</evidence>
<accession>A0ABW6KK77</accession>